<gene>
    <name evidence="2" type="ORF">C4K88_09710</name>
</gene>
<accession>A0A2S5IWT0</accession>
<evidence type="ECO:0000256" key="1">
    <source>
        <dbReference type="SAM" id="MobiDB-lite"/>
    </source>
</evidence>
<dbReference type="Proteomes" id="UP000239297">
    <property type="component" value="Unassembled WGS sequence"/>
</dbReference>
<reference evidence="2 3" key="1">
    <citation type="journal article" date="2014" name="Int. J. Syst. Evol. Microbiol.">
        <title>Arthrobacter pityocampae sp. nov., isolated from Thaumetopoea pityocampa (Lep., Thaumetopoeidae).</title>
        <authorList>
            <person name="Ince I.A."/>
            <person name="Demirbag Z."/>
            <person name="Kati H."/>
        </authorList>
    </citation>
    <scope>NUCLEOTIDE SEQUENCE [LARGE SCALE GENOMIC DNA]</scope>
    <source>
        <strain evidence="2 3">Tp2</strain>
    </source>
</reference>
<protein>
    <submittedName>
        <fullName evidence="2">Uncharacterized protein</fullName>
    </submittedName>
</protein>
<proteinExistence type="predicted"/>
<comment type="caution">
    <text evidence="2">The sequence shown here is derived from an EMBL/GenBank/DDBJ whole genome shotgun (WGS) entry which is preliminary data.</text>
</comment>
<evidence type="ECO:0000313" key="2">
    <source>
        <dbReference type="EMBL" id="PPB48993.1"/>
    </source>
</evidence>
<evidence type="ECO:0000313" key="3">
    <source>
        <dbReference type="Proteomes" id="UP000239297"/>
    </source>
</evidence>
<sequence>MTPAISCRGRPLSSSRFRRRPRRTASPESGRTSTPPSCCAWSRPSRPAVSTRRSSAGWQRACSVAGRFVSRAVCG</sequence>
<dbReference type="EMBL" id="PRKW01000004">
    <property type="protein sequence ID" value="PPB48993.1"/>
    <property type="molecule type" value="Genomic_DNA"/>
</dbReference>
<feature type="region of interest" description="Disordered" evidence="1">
    <location>
        <begin position="1"/>
        <end position="54"/>
    </location>
</feature>
<keyword evidence="3" id="KW-1185">Reference proteome</keyword>
<dbReference type="AlphaFoldDB" id="A0A2S5IWT0"/>
<name>A0A2S5IWT0_9MICC</name>
<organism evidence="2 3">
    <name type="scientific">Arthrobacter pityocampae</name>
    <dbReference type="NCBI Taxonomy" id="547334"/>
    <lineage>
        <taxon>Bacteria</taxon>
        <taxon>Bacillati</taxon>
        <taxon>Actinomycetota</taxon>
        <taxon>Actinomycetes</taxon>
        <taxon>Micrococcales</taxon>
        <taxon>Micrococcaceae</taxon>
        <taxon>Arthrobacter</taxon>
    </lineage>
</organism>